<proteinExistence type="predicted"/>
<accession>A0A6G5A0B8</accession>
<evidence type="ECO:0000313" key="1">
    <source>
        <dbReference type="EMBL" id="NIE44452.1"/>
    </source>
</evidence>
<dbReference type="AlphaFoldDB" id="A0A6G5A0B8"/>
<name>A0A6G5A0B8_RHIMP</name>
<dbReference type="EMBL" id="GIKN01002179">
    <property type="protein sequence ID" value="NIE44452.1"/>
    <property type="molecule type" value="Transcribed_RNA"/>
</dbReference>
<protein>
    <submittedName>
        <fullName evidence="1">Putative secreted protein</fullName>
    </submittedName>
</protein>
<reference evidence="1" key="1">
    <citation type="submission" date="2020-03" db="EMBL/GenBank/DDBJ databases">
        <title>A transcriptome and proteome of the tick Rhipicephalus microplus shaped by the genetic composition of its hosts and developmental stage.</title>
        <authorList>
            <person name="Garcia G.R."/>
            <person name="Ribeiro J.M.C."/>
            <person name="Maruyama S.R."/>
            <person name="Gardinasse L.G."/>
            <person name="Nelson K."/>
            <person name="Ferreira B.R."/>
            <person name="Andrade T.G."/>
            <person name="Santos I.K.F.M."/>
        </authorList>
    </citation>
    <scope>NUCLEOTIDE SEQUENCE</scope>
    <source>
        <strain evidence="1">NSGR</strain>
        <tissue evidence="1">Salivary glands</tissue>
    </source>
</reference>
<organism evidence="1">
    <name type="scientific">Rhipicephalus microplus</name>
    <name type="common">Cattle tick</name>
    <name type="synonym">Boophilus microplus</name>
    <dbReference type="NCBI Taxonomy" id="6941"/>
    <lineage>
        <taxon>Eukaryota</taxon>
        <taxon>Metazoa</taxon>
        <taxon>Ecdysozoa</taxon>
        <taxon>Arthropoda</taxon>
        <taxon>Chelicerata</taxon>
        <taxon>Arachnida</taxon>
        <taxon>Acari</taxon>
        <taxon>Parasitiformes</taxon>
        <taxon>Ixodida</taxon>
        <taxon>Ixodoidea</taxon>
        <taxon>Ixodidae</taxon>
        <taxon>Rhipicephalinae</taxon>
        <taxon>Rhipicephalus</taxon>
        <taxon>Boophilus</taxon>
    </lineage>
</organism>
<sequence>MYKMLLLLMFVTAFTFSLFFICVRFHVKPPVVLSANVSEVNSRLLASDQDRSSFYSFFCFIKEKTVLVAQK</sequence>